<protein>
    <submittedName>
        <fullName evidence="1">Uncharacterized protein</fullName>
    </submittedName>
</protein>
<dbReference type="Proteomes" id="UP000636755">
    <property type="component" value="Unassembled WGS sequence"/>
</dbReference>
<organism evidence="1 2">
    <name type="scientific">Ruminococcus intestinalis</name>
    <dbReference type="NCBI Taxonomy" id="2763066"/>
    <lineage>
        <taxon>Bacteria</taxon>
        <taxon>Bacillati</taxon>
        <taxon>Bacillota</taxon>
        <taxon>Clostridia</taxon>
        <taxon>Eubacteriales</taxon>
        <taxon>Oscillospiraceae</taxon>
        <taxon>Ruminococcus</taxon>
    </lineage>
</organism>
<evidence type="ECO:0000313" key="1">
    <source>
        <dbReference type="EMBL" id="MBC5727625.1"/>
    </source>
</evidence>
<dbReference type="RefSeq" id="WP_022234881.1">
    <property type="nucleotide sequence ID" value="NZ_JACOPS010000001.1"/>
</dbReference>
<keyword evidence="2" id="KW-1185">Reference proteome</keyword>
<accession>A0ABR7HJH0</accession>
<gene>
    <name evidence="1" type="ORF">H8R91_03565</name>
</gene>
<proteinExistence type="predicted"/>
<dbReference type="EMBL" id="JACOPS010000001">
    <property type="protein sequence ID" value="MBC5727625.1"/>
    <property type="molecule type" value="Genomic_DNA"/>
</dbReference>
<comment type="caution">
    <text evidence="1">The sequence shown here is derived from an EMBL/GenBank/DDBJ whole genome shotgun (WGS) entry which is preliminary data.</text>
</comment>
<reference evidence="1 2" key="1">
    <citation type="submission" date="2020-08" db="EMBL/GenBank/DDBJ databases">
        <title>Genome public.</title>
        <authorList>
            <person name="Liu C."/>
            <person name="Sun Q."/>
        </authorList>
    </citation>
    <scope>NUCLEOTIDE SEQUENCE [LARGE SCALE GENOMIC DNA]</scope>
    <source>
        <strain evidence="1 2">NSJ-71</strain>
    </source>
</reference>
<evidence type="ECO:0000313" key="2">
    <source>
        <dbReference type="Proteomes" id="UP000636755"/>
    </source>
</evidence>
<sequence length="56" mass="6345">MYKDMPLGFVNALAKNESAMQKFAQMEKDEKEIVLEKAHNVSSKQEMQNLINSIGS</sequence>
<name>A0ABR7HJH0_9FIRM</name>